<evidence type="ECO:0000256" key="1">
    <source>
        <dbReference type="ARBA" id="ARBA00022481"/>
    </source>
</evidence>
<feature type="region of interest" description="Disordered" evidence="6">
    <location>
        <begin position="478"/>
        <end position="575"/>
    </location>
</feature>
<dbReference type="Proteomes" id="UP000288716">
    <property type="component" value="Unassembled WGS sequence"/>
</dbReference>
<feature type="compositionally biased region" description="Polar residues" evidence="6">
    <location>
        <begin position="478"/>
        <end position="494"/>
    </location>
</feature>
<proteinExistence type="predicted"/>
<comment type="subunit">
    <text evidence="4">Associates with the RNA polymerase II complex.</text>
</comment>
<keyword evidence="3" id="KW-0007">Acetylation</keyword>
<sequence length="575" mass="65476">MALDENNLEKKLENVSNSQDSIQSLSLWILHHKNHHKRIVQIWMKALRKGKINHRLTLFYLANDVIQHARRKNINVYVEEFGLVLKEATDLVKEDRIKSSVNRVFNIWRERNVYPSEFIDELKAILSGNTTSVYDGNTSKIVAEFKLPPLIDKIKKVKKLESYTKSKIDSINSAKIEALSCEVLNHLKDKSHGEQFSKDFDEATKHLEAVIHSLERGIAVRNELIDTLEKSEIFYDIQKGEAKIVANAYKNFALRVKSVKKKLCDSKKSLPSPLPSPSIDAPSPTNSDDGPMLPGMESSLKALMSTFSDGSSNNGQLSSLDKRLSNLMQNIPMVANENNDYGINQPIVDMSALQQVSHIHFAQDLYSQITYNDYDYCHTVPGGNDVYTNEMSRNIQAQPIQSVISSRSEMNTDPSDISSNIRAYDYGDVGSQQSRENFEIADMDLGNSDDEESSLRNQNYQRVLKVIETRKSHIASHYSSDKMNTMNSDFSNSGVHHLDGNDHHSPSMTHFKASSRLSQRLPSVQTDDRHRWRNNRNQAPIGAHYSTETNQHHSQSRSWKVPRNSHTRGSFNRRY</sequence>
<dbReference type="SMART" id="SM00582">
    <property type="entry name" value="RPR"/>
    <property type="match status" value="1"/>
</dbReference>
<dbReference type="PROSITE" id="PS51391">
    <property type="entry name" value="CID"/>
    <property type="match status" value="1"/>
</dbReference>
<evidence type="ECO:0000256" key="5">
    <source>
        <dbReference type="ARBA" id="ARBA00067342"/>
    </source>
</evidence>
<dbReference type="OrthoDB" id="10069473at2759"/>
<accession>A0A443SLC5</accession>
<dbReference type="InterPro" id="IPR006569">
    <property type="entry name" value="CID_dom"/>
</dbReference>
<feature type="region of interest" description="Disordered" evidence="6">
    <location>
        <begin position="267"/>
        <end position="295"/>
    </location>
</feature>
<dbReference type="PANTHER" id="PTHR12460:SF40">
    <property type="entry name" value="REGULATION OF NUCLEAR PRE-MRNA DOMAIN-CONTAINING PROTEIN 2"/>
    <property type="match status" value="1"/>
</dbReference>
<comment type="caution">
    <text evidence="8">The sequence shown here is derived from an EMBL/GenBank/DDBJ whole genome shotgun (WGS) entry which is preliminary data.</text>
</comment>
<feature type="compositionally biased region" description="Basic residues" evidence="6">
    <location>
        <begin position="563"/>
        <end position="575"/>
    </location>
</feature>
<dbReference type="GO" id="GO:0031124">
    <property type="term" value="P:mRNA 3'-end processing"/>
    <property type="evidence" value="ECO:0007669"/>
    <property type="project" value="TreeGrafter"/>
</dbReference>
<dbReference type="FunFam" id="1.25.40.90:FF:000020">
    <property type="entry name" value="regulation of nuclear pre-mRNA domain-containing protein 2 isoform X1"/>
    <property type="match status" value="1"/>
</dbReference>
<dbReference type="SUPFAM" id="SSF48464">
    <property type="entry name" value="ENTH/VHS domain"/>
    <property type="match status" value="1"/>
</dbReference>
<feature type="domain" description="CID" evidence="7">
    <location>
        <begin position="1"/>
        <end position="130"/>
    </location>
</feature>
<dbReference type="CDD" id="cd16981">
    <property type="entry name" value="CID_RPRD_like"/>
    <property type="match status" value="1"/>
</dbReference>
<protein>
    <recommendedName>
        <fullName evidence="5">Regulation of nuclear pre-mRNA domain-containing protein 2</fullName>
    </recommendedName>
</protein>
<dbReference type="VEuPathDB" id="VectorBase:LDEU003713"/>
<organism evidence="8 9">
    <name type="scientific">Leptotrombidium deliense</name>
    <dbReference type="NCBI Taxonomy" id="299467"/>
    <lineage>
        <taxon>Eukaryota</taxon>
        <taxon>Metazoa</taxon>
        <taxon>Ecdysozoa</taxon>
        <taxon>Arthropoda</taxon>
        <taxon>Chelicerata</taxon>
        <taxon>Arachnida</taxon>
        <taxon>Acari</taxon>
        <taxon>Acariformes</taxon>
        <taxon>Trombidiformes</taxon>
        <taxon>Prostigmata</taxon>
        <taxon>Anystina</taxon>
        <taxon>Parasitengona</taxon>
        <taxon>Trombiculoidea</taxon>
        <taxon>Trombiculidae</taxon>
        <taxon>Leptotrombidium</taxon>
    </lineage>
</organism>
<evidence type="ECO:0000256" key="6">
    <source>
        <dbReference type="SAM" id="MobiDB-lite"/>
    </source>
</evidence>
<evidence type="ECO:0000313" key="9">
    <source>
        <dbReference type="Proteomes" id="UP000288716"/>
    </source>
</evidence>
<gene>
    <name evidence="8" type="ORF">B4U80_10468</name>
</gene>
<reference evidence="8 9" key="1">
    <citation type="journal article" date="2018" name="Gigascience">
        <title>Genomes of trombidid mites reveal novel predicted allergens and laterally-transferred genes associated with secondary metabolism.</title>
        <authorList>
            <person name="Dong X."/>
            <person name="Chaisiri K."/>
            <person name="Xia D."/>
            <person name="Armstrong S.D."/>
            <person name="Fang Y."/>
            <person name="Donnelly M.J."/>
            <person name="Kadowaki T."/>
            <person name="McGarry J.W."/>
            <person name="Darby A.C."/>
            <person name="Makepeace B.L."/>
        </authorList>
    </citation>
    <scope>NUCLEOTIDE SEQUENCE [LARGE SCALE GENOMIC DNA]</scope>
    <source>
        <strain evidence="8">UoL-UT</strain>
    </source>
</reference>
<dbReference type="STRING" id="299467.A0A443SLC5"/>
<dbReference type="Pfam" id="PF04818">
    <property type="entry name" value="CID"/>
    <property type="match status" value="1"/>
</dbReference>
<dbReference type="PANTHER" id="PTHR12460">
    <property type="entry name" value="CYCLIN-DEPENDENT KINASE INHIBITOR-RELATED PROTEIN"/>
    <property type="match status" value="1"/>
</dbReference>
<dbReference type="Gene3D" id="1.25.40.90">
    <property type="match status" value="1"/>
</dbReference>
<dbReference type="InterPro" id="IPR008942">
    <property type="entry name" value="ENTH_VHS"/>
</dbReference>
<dbReference type="AlphaFoldDB" id="A0A443SLC5"/>
<keyword evidence="9" id="KW-1185">Reference proteome</keyword>
<evidence type="ECO:0000256" key="2">
    <source>
        <dbReference type="ARBA" id="ARBA00022553"/>
    </source>
</evidence>
<feature type="compositionally biased region" description="Polar residues" evidence="6">
    <location>
        <begin position="515"/>
        <end position="525"/>
    </location>
</feature>
<keyword evidence="1" id="KW-0488">Methylation</keyword>
<dbReference type="GO" id="GO:0000993">
    <property type="term" value="F:RNA polymerase II complex binding"/>
    <property type="evidence" value="ECO:0007669"/>
    <property type="project" value="TreeGrafter"/>
</dbReference>
<feature type="compositionally biased region" description="Basic and acidic residues" evidence="6">
    <location>
        <begin position="496"/>
        <end position="505"/>
    </location>
</feature>
<evidence type="ECO:0000256" key="4">
    <source>
        <dbReference type="ARBA" id="ARBA00062892"/>
    </source>
</evidence>
<feature type="compositionally biased region" description="Polar residues" evidence="6">
    <location>
        <begin position="546"/>
        <end position="558"/>
    </location>
</feature>
<evidence type="ECO:0000256" key="3">
    <source>
        <dbReference type="ARBA" id="ARBA00022990"/>
    </source>
</evidence>
<dbReference type="EMBL" id="NCKV01001447">
    <property type="protein sequence ID" value="RWS28327.1"/>
    <property type="molecule type" value="Genomic_DNA"/>
</dbReference>
<evidence type="ECO:0000313" key="8">
    <source>
        <dbReference type="EMBL" id="RWS28327.1"/>
    </source>
</evidence>
<dbReference type="Gene3D" id="6.10.250.2560">
    <property type="match status" value="1"/>
</dbReference>
<evidence type="ECO:0000259" key="7">
    <source>
        <dbReference type="PROSITE" id="PS51391"/>
    </source>
</evidence>
<keyword evidence="2" id="KW-0597">Phosphoprotein</keyword>
<name>A0A443SLC5_9ACAR</name>